<sequence length="217" mass="23906">MGAPISHMANGLVDCPHKPIVTYFIPIPHKQGTAISQHRVYRLKIGLRFQNPRKEEIILPLEASPECRRTAAVAAVHDGRKSDFCPEFYNIYTKMIEISWGLPICDQFGLNVPYLTRNSFDSGFATAIHGSSVTQASSPELMEENVNQVMQSQLSPLVACETVVNGVNFTGIAAALLRGRGDQVHAASGPIEAREGWKTDQRLQGSRSPPPLRRMVV</sequence>
<reference evidence="2 3" key="1">
    <citation type="journal article" date="2014" name="PLoS ONE">
        <title>Global Analysis of Gene Expression Profiles in Physic Nut (Jatropha curcas L.) Seedlings Exposed to Salt Stress.</title>
        <authorList>
            <person name="Zhang L."/>
            <person name="Zhang C."/>
            <person name="Wu P."/>
            <person name="Chen Y."/>
            <person name="Li M."/>
            <person name="Jiang H."/>
            <person name="Wu G."/>
        </authorList>
    </citation>
    <scope>NUCLEOTIDE SEQUENCE [LARGE SCALE GENOMIC DNA]</scope>
    <source>
        <strain evidence="3">cv. GZQX0401</strain>
        <tissue evidence="2">Young leaves</tissue>
    </source>
</reference>
<gene>
    <name evidence="2" type="ORF">JCGZ_10884</name>
</gene>
<protein>
    <submittedName>
        <fullName evidence="2">Uncharacterized protein</fullName>
    </submittedName>
</protein>
<keyword evidence="3" id="KW-1185">Reference proteome</keyword>
<proteinExistence type="predicted"/>
<dbReference type="Proteomes" id="UP000027138">
    <property type="component" value="Unassembled WGS sequence"/>
</dbReference>
<feature type="region of interest" description="Disordered" evidence="1">
    <location>
        <begin position="191"/>
        <end position="217"/>
    </location>
</feature>
<dbReference type="EMBL" id="KK914513">
    <property type="protein sequence ID" value="KDP34679.1"/>
    <property type="molecule type" value="Genomic_DNA"/>
</dbReference>
<evidence type="ECO:0000313" key="2">
    <source>
        <dbReference type="EMBL" id="KDP34679.1"/>
    </source>
</evidence>
<accession>A0A067KS92</accession>
<evidence type="ECO:0000313" key="3">
    <source>
        <dbReference type="Proteomes" id="UP000027138"/>
    </source>
</evidence>
<feature type="compositionally biased region" description="Basic and acidic residues" evidence="1">
    <location>
        <begin position="192"/>
        <end position="201"/>
    </location>
</feature>
<evidence type="ECO:0000256" key="1">
    <source>
        <dbReference type="SAM" id="MobiDB-lite"/>
    </source>
</evidence>
<name>A0A067KS92_JATCU</name>
<feature type="compositionally biased region" description="Pro residues" evidence="1">
    <location>
        <begin position="208"/>
        <end position="217"/>
    </location>
</feature>
<dbReference type="AlphaFoldDB" id="A0A067KS92"/>
<organism evidence="2 3">
    <name type="scientific">Jatropha curcas</name>
    <name type="common">Barbados nut</name>
    <dbReference type="NCBI Taxonomy" id="180498"/>
    <lineage>
        <taxon>Eukaryota</taxon>
        <taxon>Viridiplantae</taxon>
        <taxon>Streptophyta</taxon>
        <taxon>Embryophyta</taxon>
        <taxon>Tracheophyta</taxon>
        <taxon>Spermatophyta</taxon>
        <taxon>Magnoliopsida</taxon>
        <taxon>eudicotyledons</taxon>
        <taxon>Gunneridae</taxon>
        <taxon>Pentapetalae</taxon>
        <taxon>rosids</taxon>
        <taxon>fabids</taxon>
        <taxon>Malpighiales</taxon>
        <taxon>Euphorbiaceae</taxon>
        <taxon>Crotonoideae</taxon>
        <taxon>Jatropheae</taxon>
        <taxon>Jatropha</taxon>
    </lineage>
</organism>